<dbReference type="Gene3D" id="3.40.50.720">
    <property type="entry name" value="NAD(P)-binding Rossmann-like Domain"/>
    <property type="match status" value="1"/>
</dbReference>
<name>A0ABT9NPE1_9ACTN</name>
<proteinExistence type="inferred from homology"/>
<comment type="similarity">
    <text evidence="1">Belongs to the short-chain dehydrogenases/reductases (SDR) family.</text>
</comment>
<dbReference type="Pfam" id="PF00106">
    <property type="entry name" value="adh_short"/>
    <property type="match status" value="1"/>
</dbReference>
<dbReference type="RefSeq" id="WP_306825084.1">
    <property type="nucleotide sequence ID" value="NZ_JAUSQM010000001.1"/>
</dbReference>
<keyword evidence="4" id="KW-1185">Reference proteome</keyword>
<evidence type="ECO:0000256" key="1">
    <source>
        <dbReference type="RuleBase" id="RU000363"/>
    </source>
</evidence>
<dbReference type="PRINTS" id="PR00081">
    <property type="entry name" value="GDHRDH"/>
</dbReference>
<feature type="compositionally biased region" description="Pro residues" evidence="2">
    <location>
        <begin position="268"/>
        <end position="277"/>
    </location>
</feature>
<dbReference type="Proteomes" id="UP001240447">
    <property type="component" value="Unassembled WGS sequence"/>
</dbReference>
<dbReference type="SUPFAM" id="SSF51735">
    <property type="entry name" value="NAD(P)-binding Rossmann-fold domains"/>
    <property type="match status" value="1"/>
</dbReference>
<protein>
    <submittedName>
        <fullName evidence="3">NAD(P)-dependent dehydrogenase (Short-subunit alcohol dehydrogenase family)</fullName>
    </submittedName>
</protein>
<gene>
    <name evidence="3" type="ORF">J2S59_002091</name>
</gene>
<feature type="region of interest" description="Disordered" evidence="2">
    <location>
        <begin position="250"/>
        <end position="277"/>
    </location>
</feature>
<dbReference type="EMBL" id="JAUSQM010000001">
    <property type="protein sequence ID" value="MDP9822282.1"/>
    <property type="molecule type" value="Genomic_DNA"/>
</dbReference>
<dbReference type="PRINTS" id="PR00080">
    <property type="entry name" value="SDRFAMILY"/>
</dbReference>
<comment type="caution">
    <text evidence="3">The sequence shown here is derived from an EMBL/GenBank/DDBJ whole genome shotgun (WGS) entry which is preliminary data.</text>
</comment>
<dbReference type="InterPro" id="IPR002347">
    <property type="entry name" value="SDR_fam"/>
</dbReference>
<reference evidence="3 4" key="1">
    <citation type="submission" date="2023-07" db="EMBL/GenBank/DDBJ databases">
        <title>Sequencing the genomes of 1000 actinobacteria strains.</title>
        <authorList>
            <person name="Klenk H.-P."/>
        </authorList>
    </citation>
    <scope>NUCLEOTIDE SEQUENCE [LARGE SCALE GENOMIC DNA]</scope>
    <source>
        <strain evidence="3 4">GD13</strain>
    </source>
</reference>
<evidence type="ECO:0000313" key="4">
    <source>
        <dbReference type="Proteomes" id="UP001240447"/>
    </source>
</evidence>
<dbReference type="PANTHER" id="PTHR44147:SF2">
    <property type="entry name" value="DEHYDROGENASE_REDUCTASE SDR FAMILY MEMBER 1"/>
    <property type="match status" value="1"/>
</dbReference>
<sequence>MRALVTGASRGVGKGIALGLAEAGWTVHVTGRDVAALERAVADLDAIGAGSGGHGVAMPCDHTDDDAVRRLIDTVAADGLDLLVNNVWAGPMVNPFRPEPFWQRPLSDWDSLIGVGLRPHYVATHAAAPYLIEAGRGLVVNVSSFGARAHLHSVVYGMGKAAIDKMTHDTALELRPHGVHVLGLWPGLVRTELIEASGLEEFEGFRIADGETPLLQGRVVAALAADPATADRTGQVVVTAEAAAAYGITEDGGRQPASHREIFGGGPLHPPLPPEKS</sequence>
<accession>A0ABT9NPE1</accession>
<organism evidence="3 4">
    <name type="scientific">Nocardioides massiliensis</name>
    <dbReference type="NCBI Taxonomy" id="1325935"/>
    <lineage>
        <taxon>Bacteria</taxon>
        <taxon>Bacillati</taxon>
        <taxon>Actinomycetota</taxon>
        <taxon>Actinomycetes</taxon>
        <taxon>Propionibacteriales</taxon>
        <taxon>Nocardioidaceae</taxon>
        <taxon>Nocardioides</taxon>
    </lineage>
</organism>
<evidence type="ECO:0000313" key="3">
    <source>
        <dbReference type="EMBL" id="MDP9822282.1"/>
    </source>
</evidence>
<dbReference type="PANTHER" id="PTHR44147">
    <property type="entry name" value="DEHYDROGENASE/REDUCTASE SDR FAMILY MEMBER 1"/>
    <property type="match status" value="1"/>
</dbReference>
<evidence type="ECO:0000256" key="2">
    <source>
        <dbReference type="SAM" id="MobiDB-lite"/>
    </source>
</evidence>
<dbReference type="InterPro" id="IPR036291">
    <property type="entry name" value="NAD(P)-bd_dom_sf"/>
</dbReference>